<feature type="domain" description="DUF3074" evidence="1">
    <location>
        <begin position="66"/>
        <end position="224"/>
    </location>
</feature>
<evidence type="ECO:0000259" key="1">
    <source>
        <dbReference type="Pfam" id="PF11274"/>
    </source>
</evidence>
<proteinExistence type="predicted"/>
<dbReference type="Pfam" id="PF11274">
    <property type="entry name" value="DUF3074"/>
    <property type="match status" value="1"/>
</dbReference>
<dbReference type="PANTHER" id="PTHR40370">
    <property type="entry name" value="EXPRESSED PROTEIN"/>
    <property type="match status" value="1"/>
</dbReference>
<dbReference type="OrthoDB" id="6423603at2759"/>
<dbReference type="EMBL" id="MCGN01000005">
    <property type="protein sequence ID" value="ORY96682.1"/>
    <property type="molecule type" value="Genomic_DNA"/>
</dbReference>
<reference evidence="2 3" key="1">
    <citation type="submission" date="2016-07" db="EMBL/GenBank/DDBJ databases">
        <title>Pervasive Adenine N6-methylation of Active Genes in Fungi.</title>
        <authorList>
            <consortium name="DOE Joint Genome Institute"/>
            <person name="Mondo S.J."/>
            <person name="Dannebaum R.O."/>
            <person name="Kuo R.C."/>
            <person name="Labutti K."/>
            <person name="Haridas S."/>
            <person name="Kuo A."/>
            <person name="Salamov A."/>
            <person name="Ahrendt S.R."/>
            <person name="Lipzen A."/>
            <person name="Sullivan W."/>
            <person name="Andreopoulos W.B."/>
            <person name="Clum A."/>
            <person name="Lindquist E."/>
            <person name="Daum C."/>
            <person name="Ramamoorthy G.K."/>
            <person name="Gryganskyi A."/>
            <person name="Culley D."/>
            <person name="Magnuson J.K."/>
            <person name="James T.Y."/>
            <person name="O'Malley M.A."/>
            <person name="Stajich J.E."/>
            <person name="Spatafora J.W."/>
            <person name="Visel A."/>
            <person name="Grigoriev I.V."/>
        </authorList>
    </citation>
    <scope>NUCLEOTIDE SEQUENCE [LARGE SCALE GENOMIC DNA]</scope>
    <source>
        <strain evidence="2 3">NRRL 2496</strain>
    </source>
</reference>
<dbReference type="InterPro" id="IPR024500">
    <property type="entry name" value="DUF3074"/>
</dbReference>
<dbReference type="AlphaFoldDB" id="A0A1X2HD44"/>
<dbReference type="Gene3D" id="3.30.530.20">
    <property type="match status" value="1"/>
</dbReference>
<dbReference type="InParanoid" id="A0A1X2HD44"/>
<dbReference type="InterPro" id="IPR023393">
    <property type="entry name" value="START-like_dom_sf"/>
</dbReference>
<gene>
    <name evidence="2" type="ORF">BCR43DRAFT_492090</name>
</gene>
<dbReference type="PANTHER" id="PTHR40370:SF1">
    <property type="entry name" value="DUF3074 DOMAIN-CONTAINING PROTEIN"/>
    <property type="match status" value="1"/>
</dbReference>
<dbReference type="OMA" id="VEWICIQ"/>
<dbReference type="Proteomes" id="UP000242180">
    <property type="component" value="Unassembled WGS sequence"/>
</dbReference>
<sequence length="226" mass="26303">MLETIEESQLRDASPEDLKTRYAELFAEVQERITESMEWPIVYQNGVVTTRRRRRNSQDRGCAYLQRSSVHHDVNYDALRSVLFKDHSMNEPKYVELMQEAKLLFPLAQTSSGEAGVYRLAFKATLASGREFVELVATQEQEQDNGKRSFMIVSKPVQSSIRVHPGYVRGQYESWEFVRELEDGGIEWIAVQHSDAGGWLPKWLVNWFNAREFHKDVKAIIRYVNQ</sequence>
<organism evidence="2 3">
    <name type="scientific">Syncephalastrum racemosum</name>
    <name type="common">Filamentous fungus</name>
    <dbReference type="NCBI Taxonomy" id="13706"/>
    <lineage>
        <taxon>Eukaryota</taxon>
        <taxon>Fungi</taxon>
        <taxon>Fungi incertae sedis</taxon>
        <taxon>Mucoromycota</taxon>
        <taxon>Mucoromycotina</taxon>
        <taxon>Mucoromycetes</taxon>
        <taxon>Mucorales</taxon>
        <taxon>Syncephalastraceae</taxon>
        <taxon>Syncephalastrum</taxon>
    </lineage>
</organism>
<protein>
    <recommendedName>
        <fullName evidence="1">DUF3074 domain-containing protein</fullName>
    </recommendedName>
</protein>
<dbReference type="SUPFAM" id="SSF55961">
    <property type="entry name" value="Bet v1-like"/>
    <property type="match status" value="1"/>
</dbReference>
<accession>A0A1X2HD44</accession>
<keyword evidence="3" id="KW-1185">Reference proteome</keyword>
<comment type="caution">
    <text evidence="2">The sequence shown here is derived from an EMBL/GenBank/DDBJ whole genome shotgun (WGS) entry which is preliminary data.</text>
</comment>
<evidence type="ECO:0000313" key="2">
    <source>
        <dbReference type="EMBL" id="ORY96682.1"/>
    </source>
</evidence>
<evidence type="ECO:0000313" key="3">
    <source>
        <dbReference type="Proteomes" id="UP000242180"/>
    </source>
</evidence>
<name>A0A1X2HD44_SYNRA</name>